<sequence length="286" mass="31351">MASNLPALRPRPLAFMETLSPIVSFYRPPTTPTTSDPKLILFASWTGAQDAHIAKYLLRYQSLFPTSPILLLKSPPRLLTLQPHTLPTAVSPAIPIIKSLFPDSAALADTQPTLFIHLLSNGGSSSIASLYTALAASPGGGTLPPHVTFIDSAPSEIALASSAEFFMAFAPRAGLFRALYVPVAWLLAGILVGGVASGLLVEWIRVWGEAHNDRAKNRDEVRRTYVYSEEDKLVDYRCVESHAAVAKERGFEVRMEKFSGTAHVLHARGETEERYWGLVKELWEGR</sequence>
<dbReference type="PANTHER" id="PTHR12265:SF40">
    <property type="entry name" value="DUF829-DOMAIN-CONTAINING PROTEIN"/>
    <property type="match status" value="1"/>
</dbReference>
<accession>A0AAJ0H823</accession>
<dbReference type="PANTHER" id="PTHR12265">
    <property type="entry name" value="TRANSMEMBRANE PROTEIN 53"/>
    <property type="match status" value="1"/>
</dbReference>
<reference evidence="2" key="2">
    <citation type="submission" date="2023-06" db="EMBL/GenBank/DDBJ databases">
        <authorList>
            <consortium name="Lawrence Berkeley National Laboratory"/>
            <person name="Haridas S."/>
            <person name="Hensen N."/>
            <person name="Bonometti L."/>
            <person name="Westerberg I."/>
            <person name="Brannstrom I.O."/>
            <person name="Guillou S."/>
            <person name="Cros-Aarteil S."/>
            <person name="Calhoun S."/>
            <person name="Kuo A."/>
            <person name="Mondo S."/>
            <person name="Pangilinan J."/>
            <person name="Riley R."/>
            <person name="Labutti K."/>
            <person name="Andreopoulos B."/>
            <person name="Lipzen A."/>
            <person name="Chen C."/>
            <person name="Yanf M."/>
            <person name="Daum C."/>
            <person name="Ng V."/>
            <person name="Clum A."/>
            <person name="Steindorff A."/>
            <person name="Ohm R."/>
            <person name="Martin F."/>
            <person name="Silar P."/>
            <person name="Natvig D."/>
            <person name="Lalanne C."/>
            <person name="Gautier V."/>
            <person name="Ament-Velasquez S.L."/>
            <person name="Kruys A."/>
            <person name="Hutchinson M.I."/>
            <person name="Powell A.J."/>
            <person name="Barry K."/>
            <person name="Miller A.N."/>
            <person name="Grigoriev I.V."/>
            <person name="Debuchy R."/>
            <person name="Gladieux P."/>
            <person name="Thoren M.H."/>
            <person name="Johannesson H."/>
        </authorList>
    </citation>
    <scope>NUCLEOTIDE SEQUENCE</scope>
    <source>
        <strain evidence="2">CBS 955.72</strain>
    </source>
</reference>
<dbReference type="InterPro" id="IPR008547">
    <property type="entry name" value="DUF829_TMEM53"/>
</dbReference>
<evidence type="ECO:0000313" key="2">
    <source>
        <dbReference type="EMBL" id="KAK3343464.1"/>
    </source>
</evidence>
<protein>
    <recommendedName>
        <fullName evidence="4">Indole-diterpene biosynthesis protein PaxU</fullName>
    </recommendedName>
</protein>
<name>A0AAJ0H823_9PEZI</name>
<gene>
    <name evidence="2" type="ORF">B0T25DRAFT_554382</name>
</gene>
<feature type="transmembrane region" description="Helical" evidence="1">
    <location>
        <begin position="179"/>
        <end position="201"/>
    </location>
</feature>
<dbReference type="Pfam" id="PF05705">
    <property type="entry name" value="DUF829"/>
    <property type="match status" value="1"/>
</dbReference>
<dbReference type="AlphaFoldDB" id="A0AAJ0H823"/>
<evidence type="ECO:0000313" key="3">
    <source>
        <dbReference type="Proteomes" id="UP001275084"/>
    </source>
</evidence>
<keyword evidence="3" id="KW-1185">Reference proteome</keyword>
<keyword evidence="1" id="KW-0812">Transmembrane</keyword>
<keyword evidence="1" id="KW-1133">Transmembrane helix</keyword>
<dbReference type="EMBL" id="JAUIQD010000007">
    <property type="protein sequence ID" value="KAK3343464.1"/>
    <property type="molecule type" value="Genomic_DNA"/>
</dbReference>
<dbReference type="Proteomes" id="UP001275084">
    <property type="component" value="Unassembled WGS sequence"/>
</dbReference>
<reference evidence="2" key="1">
    <citation type="journal article" date="2023" name="Mol. Phylogenet. Evol.">
        <title>Genome-scale phylogeny and comparative genomics of the fungal order Sordariales.</title>
        <authorList>
            <person name="Hensen N."/>
            <person name="Bonometti L."/>
            <person name="Westerberg I."/>
            <person name="Brannstrom I.O."/>
            <person name="Guillou S."/>
            <person name="Cros-Aarteil S."/>
            <person name="Calhoun S."/>
            <person name="Haridas S."/>
            <person name="Kuo A."/>
            <person name="Mondo S."/>
            <person name="Pangilinan J."/>
            <person name="Riley R."/>
            <person name="LaButti K."/>
            <person name="Andreopoulos B."/>
            <person name="Lipzen A."/>
            <person name="Chen C."/>
            <person name="Yan M."/>
            <person name="Daum C."/>
            <person name="Ng V."/>
            <person name="Clum A."/>
            <person name="Steindorff A."/>
            <person name="Ohm R.A."/>
            <person name="Martin F."/>
            <person name="Silar P."/>
            <person name="Natvig D.O."/>
            <person name="Lalanne C."/>
            <person name="Gautier V."/>
            <person name="Ament-Velasquez S.L."/>
            <person name="Kruys A."/>
            <person name="Hutchinson M.I."/>
            <person name="Powell A.J."/>
            <person name="Barry K."/>
            <person name="Miller A.N."/>
            <person name="Grigoriev I.V."/>
            <person name="Debuchy R."/>
            <person name="Gladieux P."/>
            <person name="Hiltunen Thoren M."/>
            <person name="Johannesson H."/>
        </authorList>
    </citation>
    <scope>NUCLEOTIDE SEQUENCE</scope>
    <source>
        <strain evidence="2">CBS 955.72</strain>
    </source>
</reference>
<evidence type="ECO:0008006" key="4">
    <source>
        <dbReference type="Google" id="ProtNLM"/>
    </source>
</evidence>
<organism evidence="2 3">
    <name type="scientific">Lasiosphaeria hispida</name>
    <dbReference type="NCBI Taxonomy" id="260671"/>
    <lineage>
        <taxon>Eukaryota</taxon>
        <taxon>Fungi</taxon>
        <taxon>Dikarya</taxon>
        <taxon>Ascomycota</taxon>
        <taxon>Pezizomycotina</taxon>
        <taxon>Sordariomycetes</taxon>
        <taxon>Sordariomycetidae</taxon>
        <taxon>Sordariales</taxon>
        <taxon>Lasiosphaeriaceae</taxon>
        <taxon>Lasiosphaeria</taxon>
    </lineage>
</organism>
<comment type="caution">
    <text evidence="2">The sequence shown here is derived from an EMBL/GenBank/DDBJ whole genome shotgun (WGS) entry which is preliminary data.</text>
</comment>
<proteinExistence type="predicted"/>
<keyword evidence="1" id="KW-0472">Membrane</keyword>
<evidence type="ECO:0000256" key="1">
    <source>
        <dbReference type="SAM" id="Phobius"/>
    </source>
</evidence>